<dbReference type="OrthoDB" id="8062037at2759"/>
<feature type="region of interest" description="Disordered" evidence="5">
    <location>
        <begin position="373"/>
        <end position="430"/>
    </location>
</feature>
<evidence type="ECO:0000256" key="5">
    <source>
        <dbReference type="SAM" id="MobiDB-lite"/>
    </source>
</evidence>
<sequence>MPALLSESSDSDSDEGSDSENEAVAGDASRTGASNNAQASDDDDLPNLLDVSDSSDDDSDAEEDEDDEHSEDNEDDLAFFTESEEDYPSMPPFIPPPPRRPAQLLAHIVFNGPAGAGLQEDGINDAKRAEELMRGLEPVGADLLKRYLRAAGEDAELMCAVCREDLVVEDEREPLSSVPDLSSPLDTRDRVETPLPTPASTLNAFGPPLPFVQPIPPATSAEVLALPCRHAFHAACLHPWLSRRTTCPTCRLDLDPESLTLTVPSVAVQESLLADGRSTLADLLNSPHARQAVDAFLSGEQERELQNAQQEERVPLLARVPPPPITVPEPDATQPAFVTPTREDIEALGVAFRRDFGPEGDARRRELASFLLGSPDLPERPLAPSANANADSPTLASLVPPSNARAAAATPPLQNPASTTSTRRLPTQRRSVEADLQATIAAGEASMNESIFPSARRVDPMLSMSAAVQAGHILLPEPDADAMLNDLLRHTDLLQRHIENVTANADPTAPWEPRLPPDLPPQMVQAALSGMTETEQELILAALIPETRTEENFTFARDRLMAQLAPHYGSHLLGLGVGPGAEDEEEYVEDVEDEDEEDNPMPPLEPIGGATRPNENDASVPPLHITPLLPPDEEYDAVMPPLEPLPSTSTAAPAPPQEDDEEPPMPALEPLQGAPAPTSAPTATAQGVPPNDDDDDSDDDYPMPPLMPRFGPFPTATSNHNGPTSGTRTGPRAGDTTTSPPIQVVQLNVAGSLLDNPHVLSRLAPVQDTTDRSPRSTVSPRPVAPGVPPNAPRLAPRLARPGRNLLDGSGEAHFGAALMDAMLRSSNLHSPPTPTLTPRKKWTRPAGKTLKEWVEERETELGIDPTGDVVLVVPQPPHAGAHYSDVD</sequence>
<dbReference type="UniPathway" id="UPA00143"/>
<evidence type="ECO:0000256" key="4">
    <source>
        <dbReference type="PROSITE-ProRule" id="PRU00175"/>
    </source>
</evidence>
<keyword evidence="8" id="KW-1185">Reference proteome</keyword>
<dbReference type="SUPFAM" id="SSF57850">
    <property type="entry name" value="RING/U-box"/>
    <property type="match status" value="1"/>
</dbReference>
<dbReference type="GO" id="GO:0043161">
    <property type="term" value="P:proteasome-mediated ubiquitin-dependent protein catabolic process"/>
    <property type="evidence" value="ECO:0007669"/>
    <property type="project" value="TreeGrafter"/>
</dbReference>
<feature type="compositionally biased region" description="Pro residues" evidence="5">
    <location>
        <begin position="782"/>
        <end position="791"/>
    </location>
</feature>
<dbReference type="GO" id="GO:0005789">
    <property type="term" value="C:endoplasmic reticulum membrane"/>
    <property type="evidence" value="ECO:0007669"/>
    <property type="project" value="UniProtKB-SubCell"/>
</dbReference>
<accession>A0A165NE24</accession>
<feature type="compositionally biased region" description="Acidic residues" evidence="5">
    <location>
        <begin position="691"/>
        <end position="701"/>
    </location>
</feature>
<dbReference type="STRING" id="1314781.A0A165NE24"/>
<feature type="compositionally biased region" description="Low complexity" evidence="5">
    <location>
        <begin position="792"/>
        <end position="806"/>
    </location>
</feature>
<evidence type="ECO:0000256" key="3">
    <source>
        <dbReference type="ARBA" id="ARBA00022833"/>
    </source>
</evidence>
<feature type="region of interest" description="Disordered" evidence="5">
    <location>
        <begin position="825"/>
        <end position="844"/>
    </location>
</feature>
<keyword evidence="3" id="KW-0862">Zinc</keyword>
<dbReference type="Gene3D" id="3.30.40.10">
    <property type="entry name" value="Zinc/RING finger domain, C3HC4 (zinc finger)"/>
    <property type="match status" value="1"/>
</dbReference>
<reference evidence="7 8" key="1">
    <citation type="journal article" date="2016" name="Mol. Biol. Evol.">
        <title>Comparative Genomics of Early-Diverging Mushroom-Forming Fungi Provides Insights into the Origins of Lignocellulose Decay Capabilities.</title>
        <authorList>
            <person name="Nagy L.G."/>
            <person name="Riley R."/>
            <person name="Tritt A."/>
            <person name="Adam C."/>
            <person name="Daum C."/>
            <person name="Floudas D."/>
            <person name="Sun H."/>
            <person name="Yadav J.S."/>
            <person name="Pangilinan J."/>
            <person name="Larsson K.H."/>
            <person name="Matsuura K."/>
            <person name="Barry K."/>
            <person name="Labutti K."/>
            <person name="Kuo R."/>
            <person name="Ohm R.A."/>
            <person name="Bhattacharya S.S."/>
            <person name="Shirouzu T."/>
            <person name="Yoshinaga Y."/>
            <person name="Martin F.M."/>
            <person name="Grigoriev I.V."/>
            <person name="Hibbett D.S."/>
        </authorList>
    </citation>
    <scope>NUCLEOTIDE SEQUENCE [LARGE SCALE GENOMIC DNA]</scope>
    <source>
        <strain evidence="7 8">HHB12029</strain>
    </source>
</reference>
<feature type="compositionally biased region" description="Acidic residues" evidence="5">
    <location>
        <begin position="581"/>
        <end position="599"/>
    </location>
</feature>
<feature type="compositionally biased region" description="Polar residues" evidence="5">
    <location>
        <begin position="715"/>
        <end position="728"/>
    </location>
</feature>
<dbReference type="GO" id="GO:0008270">
    <property type="term" value="F:zinc ion binding"/>
    <property type="evidence" value="ECO:0007669"/>
    <property type="project" value="UniProtKB-KW"/>
</dbReference>
<dbReference type="PANTHER" id="PTHR22763">
    <property type="entry name" value="RING ZINC FINGER PROTEIN"/>
    <property type="match status" value="1"/>
</dbReference>
<dbReference type="Proteomes" id="UP000077266">
    <property type="component" value="Unassembled WGS sequence"/>
</dbReference>
<dbReference type="InterPro" id="IPR001841">
    <property type="entry name" value="Znf_RING"/>
</dbReference>
<feature type="region of interest" description="Disordered" evidence="5">
    <location>
        <begin position="301"/>
        <end position="336"/>
    </location>
</feature>
<organism evidence="7 8">
    <name type="scientific">Exidia glandulosa HHB12029</name>
    <dbReference type="NCBI Taxonomy" id="1314781"/>
    <lineage>
        <taxon>Eukaryota</taxon>
        <taxon>Fungi</taxon>
        <taxon>Dikarya</taxon>
        <taxon>Basidiomycota</taxon>
        <taxon>Agaricomycotina</taxon>
        <taxon>Agaricomycetes</taxon>
        <taxon>Auriculariales</taxon>
        <taxon>Exidiaceae</taxon>
        <taxon>Exidia</taxon>
    </lineage>
</organism>
<feature type="compositionally biased region" description="Acidic residues" evidence="5">
    <location>
        <begin position="53"/>
        <end position="87"/>
    </location>
</feature>
<evidence type="ECO:0000313" key="7">
    <source>
        <dbReference type="EMBL" id="KZW00612.1"/>
    </source>
</evidence>
<dbReference type="GO" id="GO:0061630">
    <property type="term" value="F:ubiquitin protein ligase activity"/>
    <property type="evidence" value="ECO:0007669"/>
    <property type="project" value="UniProtKB-EC"/>
</dbReference>
<keyword evidence="1" id="KW-0479">Metal-binding</keyword>
<dbReference type="SMART" id="SM00184">
    <property type="entry name" value="RING"/>
    <property type="match status" value="1"/>
</dbReference>
<dbReference type="EMBL" id="KV425899">
    <property type="protein sequence ID" value="KZW00612.1"/>
    <property type="molecule type" value="Genomic_DNA"/>
</dbReference>
<dbReference type="InterPro" id="IPR050731">
    <property type="entry name" value="HRD1_E3_ubiq-ligases"/>
</dbReference>
<feature type="domain" description="RING-type" evidence="6">
    <location>
        <begin position="159"/>
        <end position="251"/>
    </location>
</feature>
<evidence type="ECO:0000259" key="6">
    <source>
        <dbReference type="PROSITE" id="PS50089"/>
    </source>
</evidence>
<dbReference type="GO" id="GO:0036503">
    <property type="term" value="P:ERAD pathway"/>
    <property type="evidence" value="ECO:0007669"/>
    <property type="project" value="TreeGrafter"/>
</dbReference>
<evidence type="ECO:0000256" key="2">
    <source>
        <dbReference type="ARBA" id="ARBA00022771"/>
    </source>
</evidence>
<dbReference type="GO" id="GO:0016567">
    <property type="term" value="P:protein ubiquitination"/>
    <property type="evidence" value="ECO:0007669"/>
    <property type="project" value="UniProtKB-UniPathway"/>
</dbReference>
<feature type="region of interest" description="Disordered" evidence="5">
    <location>
        <begin position="764"/>
        <end position="806"/>
    </location>
</feature>
<feature type="compositionally biased region" description="Low complexity" evidence="5">
    <location>
        <begin position="674"/>
        <end position="685"/>
    </location>
</feature>
<feature type="compositionally biased region" description="Polar residues" evidence="5">
    <location>
        <begin position="415"/>
        <end position="429"/>
    </location>
</feature>
<feature type="compositionally biased region" description="Acidic residues" evidence="5">
    <location>
        <begin position="9"/>
        <end position="21"/>
    </location>
</feature>
<protein>
    <recommendedName>
        <fullName evidence="6">RING-type domain-containing protein</fullName>
    </recommendedName>
</protein>
<keyword evidence="2 4" id="KW-0863">Zinc-finger</keyword>
<dbReference type="PROSITE" id="PS50089">
    <property type="entry name" value="ZF_RING_2"/>
    <property type="match status" value="1"/>
</dbReference>
<gene>
    <name evidence="7" type="ORF">EXIGLDRAFT_695147</name>
</gene>
<name>A0A165NE24_EXIGL</name>
<feature type="region of interest" description="Disordered" evidence="5">
    <location>
        <begin position="575"/>
        <end position="739"/>
    </location>
</feature>
<dbReference type="AlphaFoldDB" id="A0A165NE24"/>
<dbReference type="PANTHER" id="PTHR22763:SF184">
    <property type="entry name" value="E3 UBIQUITIN-PROTEIN LIGASE SYNOVIOLIN"/>
    <property type="match status" value="1"/>
</dbReference>
<evidence type="ECO:0000313" key="8">
    <source>
        <dbReference type="Proteomes" id="UP000077266"/>
    </source>
</evidence>
<dbReference type="InParanoid" id="A0A165NE24"/>
<feature type="compositionally biased region" description="Polar residues" evidence="5">
    <location>
        <begin position="386"/>
        <end position="395"/>
    </location>
</feature>
<feature type="compositionally biased region" description="Basic and acidic residues" evidence="5">
    <location>
        <begin position="301"/>
        <end position="314"/>
    </location>
</feature>
<feature type="region of interest" description="Disordered" evidence="5">
    <location>
        <begin position="1"/>
        <end position="90"/>
    </location>
</feature>
<proteinExistence type="predicted"/>
<dbReference type="InterPro" id="IPR013083">
    <property type="entry name" value="Znf_RING/FYVE/PHD"/>
</dbReference>
<dbReference type="Pfam" id="PF13639">
    <property type="entry name" value="zf-RING_2"/>
    <property type="match status" value="1"/>
</dbReference>
<evidence type="ECO:0000256" key="1">
    <source>
        <dbReference type="ARBA" id="ARBA00022723"/>
    </source>
</evidence>